<organism evidence="1 2">
    <name type="scientific">Reyranella humidisoli</name>
    <dbReference type="NCBI Taxonomy" id="2849149"/>
    <lineage>
        <taxon>Bacteria</taxon>
        <taxon>Pseudomonadati</taxon>
        <taxon>Pseudomonadota</taxon>
        <taxon>Alphaproteobacteria</taxon>
        <taxon>Hyphomicrobiales</taxon>
        <taxon>Reyranellaceae</taxon>
        <taxon>Reyranella</taxon>
    </lineage>
</organism>
<dbReference type="Proteomes" id="UP000727907">
    <property type="component" value="Unassembled WGS sequence"/>
</dbReference>
<reference evidence="1 2" key="1">
    <citation type="submission" date="2021-06" db="EMBL/GenBank/DDBJ databases">
        <authorList>
            <person name="Lee D.H."/>
        </authorList>
    </citation>
    <scope>NUCLEOTIDE SEQUENCE [LARGE SCALE GENOMIC DNA]</scope>
    <source>
        <strain evidence="1 2">MMS21-HV4-11</strain>
    </source>
</reference>
<evidence type="ECO:0000313" key="1">
    <source>
        <dbReference type="EMBL" id="MBU8874764.1"/>
    </source>
</evidence>
<keyword evidence="2" id="KW-1185">Reference proteome</keyword>
<sequence>MITMLPATEDDARELAPLLRAEDRAEVLALGCDPVDGLLQSLSGSCEAWTYRDDERMICMAGVAPLSLIGRTGVPWLLGSDLVQVHRRAFMLETRRMVARWLDMFAVLRNTVDCRYEAALRWLRWLGFTFGEPFPMGRGLFRCAEKRAT</sequence>
<proteinExistence type="predicted"/>
<gene>
    <name evidence="1" type="ORF">KQ910_13395</name>
</gene>
<dbReference type="RefSeq" id="WP_216960847.1">
    <property type="nucleotide sequence ID" value="NZ_JAHOPB010000001.1"/>
</dbReference>
<comment type="caution">
    <text evidence="1">The sequence shown here is derived from an EMBL/GenBank/DDBJ whole genome shotgun (WGS) entry which is preliminary data.</text>
</comment>
<accession>A0ABS6IJI7</accession>
<protein>
    <submittedName>
        <fullName evidence="1">Uncharacterized protein</fullName>
    </submittedName>
</protein>
<name>A0ABS6IJI7_9HYPH</name>
<evidence type="ECO:0000313" key="2">
    <source>
        <dbReference type="Proteomes" id="UP000727907"/>
    </source>
</evidence>
<dbReference type="EMBL" id="JAHOPB010000001">
    <property type="protein sequence ID" value="MBU8874764.1"/>
    <property type="molecule type" value="Genomic_DNA"/>
</dbReference>